<feature type="transmembrane region" description="Helical" evidence="1">
    <location>
        <begin position="37"/>
        <end position="57"/>
    </location>
</feature>
<evidence type="ECO:0000313" key="3">
    <source>
        <dbReference type="Proteomes" id="UP000026962"/>
    </source>
</evidence>
<dbReference type="Proteomes" id="UP000026962">
    <property type="component" value="Chromosome 7"/>
</dbReference>
<keyword evidence="3" id="KW-1185">Reference proteome</keyword>
<name>A0A0E0LJN6_ORYPU</name>
<dbReference type="HOGENOM" id="CLU_2350390_0_0_1"/>
<evidence type="ECO:0000256" key="1">
    <source>
        <dbReference type="SAM" id="Phobius"/>
    </source>
</evidence>
<dbReference type="EnsemblPlants" id="OPUNC07G10380.1">
    <property type="protein sequence ID" value="OPUNC07G10380.1"/>
    <property type="gene ID" value="OPUNC07G10380"/>
</dbReference>
<keyword evidence="1" id="KW-0472">Membrane</keyword>
<protein>
    <submittedName>
        <fullName evidence="2">Uncharacterized protein</fullName>
    </submittedName>
</protein>
<evidence type="ECO:0000313" key="2">
    <source>
        <dbReference type="EnsemblPlants" id="OPUNC07G10380.1"/>
    </source>
</evidence>
<keyword evidence="1" id="KW-0812">Transmembrane</keyword>
<dbReference type="Gramene" id="OPUNC07G10380.1">
    <property type="protein sequence ID" value="OPUNC07G10380.1"/>
    <property type="gene ID" value="OPUNC07G10380"/>
</dbReference>
<organism evidence="2">
    <name type="scientific">Oryza punctata</name>
    <name type="common">Red rice</name>
    <dbReference type="NCBI Taxonomy" id="4537"/>
    <lineage>
        <taxon>Eukaryota</taxon>
        <taxon>Viridiplantae</taxon>
        <taxon>Streptophyta</taxon>
        <taxon>Embryophyta</taxon>
        <taxon>Tracheophyta</taxon>
        <taxon>Spermatophyta</taxon>
        <taxon>Magnoliopsida</taxon>
        <taxon>Liliopsida</taxon>
        <taxon>Poales</taxon>
        <taxon>Poaceae</taxon>
        <taxon>BOP clade</taxon>
        <taxon>Oryzoideae</taxon>
        <taxon>Oryzeae</taxon>
        <taxon>Oryzinae</taxon>
        <taxon>Oryza</taxon>
    </lineage>
</organism>
<sequence length="97" mass="10564">MFGEGHGFTAKDSSATISSDCIHQMAESNYESNRIPILYISIASVYLLTIGCNLPLCGTKTKIDGYMFPYLGENLRIVIAADKIVIPSDNLPSKGFD</sequence>
<dbReference type="AlphaFoldDB" id="A0A0E0LJN6"/>
<reference evidence="2" key="1">
    <citation type="submission" date="2015-04" db="UniProtKB">
        <authorList>
            <consortium name="EnsemblPlants"/>
        </authorList>
    </citation>
    <scope>IDENTIFICATION</scope>
</reference>
<proteinExistence type="predicted"/>
<keyword evidence="1" id="KW-1133">Transmembrane helix</keyword>
<accession>A0A0E0LJN6</accession>
<reference evidence="2" key="2">
    <citation type="submission" date="2018-05" db="EMBL/GenBank/DDBJ databases">
        <title>OpunRS2 (Oryza punctata Reference Sequence Version 2).</title>
        <authorList>
            <person name="Zhang J."/>
            <person name="Kudrna D."/>
            <person name="Lee S."/>
            <person name="Talag J."/>
            <person name="Welchert J."/>
            <person name="Wing R.A."/>
        </authorList>
    </citation>
    <scope>NUCLEOTIDE SEQUENCE [LARGE SCALE GENOMIC DNA]</scope>
</reference>